<accession>A0A6J4QD44</accession>
<keyword evidence="2" id="KW-0012">Acyltransferase</keyword>
<dbReference type="EMBL" id="CADCVA010000311">
    <property type="protein sequence ID" value="CAA9434710.1"/>
    <property type="molecule type" value="Genomic_DNA"/>
</dbReference>
<name>A0A6J4QD44_9ACTN</name>
<dbReference type="Gene3D" id="3.30.930.10">
    <property type="entry name" value="Bira Bifunctional Protein, Domain 2"/>
    <property type="match status" value="1"/>
</dbReference>
<proteinExistence type="predicted"/>
<protein>
    <submittedName>
        <fullName evidence="2">Protein:protein lipoyl transferase</fullName>
        <ecNumber evidence="2">2.3.1.200</ecNumber>
    </submittedName>
</protein>
<dbReference type="InterPro" id="IPR045864">
    <property type="entry name" value="aa-tRNA-synth_II/BPL/LPL"/>
</dbReference>
<dbReference type="InterPro" id="IPR004143">
    <property type="entry name" value="BPL_LPL_catalytic"/>
</dbReference>
<dbReference type="PROSITE" id="PS51733">
    <property type="entry name" value="BPL_LPL_CATALYTIC"/>
    <property type="match status" value="1"/>
</dbReference>
<reference evidence="2" key="1">
    <citation type="submission" date="2020-02" db="EMBL/GenBank/DDBJ databases">
        <authorList>
            <person name="Meier V. D."/>
        </authorList>
    </citation>
    <scope>NUCLEOTIDE SEQUENCE</scope>
    <source>
        <strain evidence="2">AVDCRST_MAG82</strain>
    </source>
</reference>
<feature type="domain" description="BPL/LPL catalytic" evidence="1">
    <location>
        <begin position="35"/>
        <end position="228"/>
    </location>
</feature>
<gene>
    <name evidence="2" type="ORF">AVDCRST_MAG82-2376</name>
</gene>
<evidence type="ECO:0000313" key="2">
    <source>
        <dbReference type="EMBL" id="CAA9434710.1"/>
    </source>
</evidence>
<dbReference type="SUPFAM" id="SSF55681">
    <property type="entry name" value="Class II aaRS and biotin synthetases"/>
    <property type="match status" value="1"/>
</dbReference>
<dbReference type="GO" id="GO:0016746">
    <property type="term" value="F:acyltransferase activity"/>
    <property type="evidence" value="ECO:0007669"/>
    <property type="project" value="UniProtKB-KW"/>
</dbReference>
<evidence type="ECO:0000259" key="1">
    <source>
        <dbReference type="PROSITE" id="PS51733"/>
    </source>
</evidence>
<keyword evidence="2" id="KW-0808">Transferase</keyword>
<dbReference type="EC" id="2.3.1.200" evidence="2"/>
<sequence>MPASESVEILIAEPFEDPEVGFGLQQAVLEEVAAGQRGPTALIWTSSRYVGATRQETRLPGFAAAAEAASGLGFPVLVRNSGGGAVAANRGSLSFSLTFPVEDLRHGLYERYAGGLDLVASALRRVGVEAEGGEVEGEFCPGAYSVRSGGQGGVKHAGLAQRVTRRAARLEALLLVSETHEVRAVLENFYGLLGLPFRTASVGDLPVDVPQVVQALSEEVRVRYTATEGSIGEKTMERARALRGEWRVIPDTGSSL</sequence>
<dbReference type="Pfam" id="PF21948">
    <property type="entry name" value="LplA-B_cat"/>
    <property type="match status" value="1"/>
</dbReference>
<organism evidence="2">
    <name type="scientific">uncultured Rubrobacteraceae bacterium</name>
    <dbReference type="NCBI Taxonomy" id="349277"/>
    <lineage>
        <taxon>Bacteria</taxon>
        <taxon>Bacillati</taxon>
        <taxon>Actinomycetota</taxon>
        <taxon>Rubrobacteria</taxon>
        <taxon>Rubrobacterales</taxon>
        <taxon>Rubrobacteraceae</taxon>
        <taxon>environmental samples</taxon>
    </lineage>
</organism>
<dbReference type="AlphaFoldDB" id="A0A6J4QD44"/>